<sequence>MKNIRNFVCLSSLVLAGWLGFTFVNKVPPHRYPTLGGGDFPASQTVGTKVDPSKKTGQVDSEHEKLTAVVVSPIGTSSSHE</sequence>
<comment type="caution">
    <text evidence="2">The sequence shown here is derived from an EMBL/GenBank/DDBJ whole genome shotgun (WGS) entry which is preliminary data.</text>
</comment>
<accession>A0A934S1T2</accession>
<dbReference type="EMBL" id="JAENIJ010000001">
    <property type="protein sequence ID" value="MBK1880811.1"/>
    <property type="molecule type" value="Genomic_DNA"/>
</dbReference>
<dbReference type="AlphaFoldDB" id="A0A934S1T2"/>
<evidence type="ECO:0000313" key="2">
    <source>
        <dbReference type="EMBL" id="MBK1880811.1"/>
    </source>
</evidence>
<protein>
    <submittedName>
        <fullName evidence="2">Uncharacterized protein</fullName>
    </submittedName>
</protein>
<evidence type="ECO:0000256" key="1">
    <source>
        <dbReference type="SAM" id="MobiDB-lite"/>
    </source>
</evidence>
<proteinExistence type="predicted"/>
<dbReference type="Proteomes" id="UP000603141">
    <property type="component" value="Unassembled WGS sequence"/>
</dbReference>
<organism evidence="2 3">
    <name type="scientific">Luteolibacter pohnpeiensis</name>
    <dbReference type="NCBI Taxonomy" id="454153"/>
    <lineage>
        <taxon>Bacteria</taxon>
        <taxon>Pseudomonadati</taxon>
        <taxon>Verrucomicrobiota</taxon>
        <taxon>Verrucomicrobiia</taxon>
        <taxon>Verrucomicrobiales</taxon>
        <taxon>Verrucomicrobiaceae</taxon>
        <taxon>Luteolibacter</taxon>
    </lineage>
</organism>
<keyword evidence="3" id="KW-1185">Reference proteome</keyword>
<dbReference type="RefSeq" id="WP_200266387.1">
    <property type="nucleotide sequence ID" value="NZ_JAENIJ010000001.1"/>
</dbReference>
<name>A0A934S1T2_9BACT</name>
<evidence type="ECO:0000313" key="3">
    <source>
        <dbReference type="Proteomes" id="UP000603141"/>
    </source>
</evidence>
<gene>
    <name evidence="2" type="ORF">JIN85_00205</name>
</gene>
<feature type="region of interest" description="Disordered" evidence="1">
    <location>
        <begin position="35"/>
        <end position="62"/>
    </location>
</feature>
<reference evidence="2" key="1">
    <citation type="submission" date="2021-01" db="EMBL/GenBank/DDBJ databases">
        <title>Modified the classification status of verrucomicrobia.</title>
        <authorList>
            <person name="Feng X."/>
        </authorList>
    </citation>
    <scope>NUCLEOTIDE SEQUENCE</scope>
    <source>
        <strain evidence="2">KCTC 22041</strain>
    </source>
</reference>